<dbReference type="GO" id="GO:0006508">
    <property type="term" value="P:proteolysis"/>
    <property type="evidence" value="ECO:0007669"/>
    <property type="project" value="InterPro"/>
</dbReference>
<dbReference type="InterPro" id="IPR019441">
    <property type="entry name" value="FMP27/BLTP2/Hobbit_GFWDK_RBG"/>
</dbReference>
<dbReference type="STRING" id="51028.A0A158QB22"/>
<evidence type="ECO:0000256" key="1">
    <source>
        <dbReference type="PROSITE-ProRule" id="PRU00239"/>
    </source>
</evidence>
<dbReference type="PROSITE" id="PS50203">
    <property type="entry name" value="CALPAIN_CAT"/>
    <property type="match status" value="1"/>
</dbReference>
<evidence type="ECO:0000256" key="2">
    <source>
        <dbReference type="SAM" id="MobiDB-lite"/>
    </source>
</evidence>
<feature type="domain" description="Calpain catalytic" evidence="3">
    <location>
        <begin position="953"/>
        <end position="1021"/>
    </location>
</feature>
<sequence>MGLIIISVLIIIALLFYRYFGRGVSCFLARCFGCSSVRLGRCGFFYVSHIKLCLYNGTIIEVDDLRLSSSLFSSIFTKPLSVSAGDIRIEGNRSMFIKGKSSSTQISFRLSSGFERFIHWLQYTCIVIRTARIVLLDVVPGCLLHCTFETFQLDTFRDREGVQMELVCHLAQSKLFERASAQNTSALLEVSLGGRISLDFSIAEKVLKRVVFSVANPLFSVSDGLFRYLGGSTFKRPENLISEKGTSLYEQSSDVLTTPTDLPTVKLDITNITLSYIANLGELGSEKRTLSTTMSCVSVSIEEGNRFSVALANFTIADLSPRSNFKCTDFVINFNKKISDSKVLIVSFDIRIFNPWCAVYLNDLAFWTNYIKQMQRIMTASRNGFDDNFEVAEQCGGLDILKHFDVVRSFKIGTEEGDVQTPGSNKHHLISISAEINGVQCCLKPVSGCDIDIGIDLITFTSANNFLTVELGVEYLWVRHGVSSEETTNFSFQTHKWGTSIALCAGLAQFSRSMGHNRLAVELDEGHLEYTDEFAHQVAEFIGVFFTPGSCSPPKSDSWSPSPHSSTVTSNEFVIQVSAEKLAVFLVARQAAFAVVSMQHVRLKSVNDPMTVSLAFEQLSVGQGSVTSDSFTCQSVSGKMEAYDKFGECDKLIICFSSTSTFWDFMVRGEAPVFLVWDPTMHIIVLETYRSIKEACSICFPKNISVSSTSRTNRLRIESQQPVTFKYRLPRDHIMKWETSSVMIQRNSQISFVFPNFVVRMDDNPILTLDNFKICRRSIDTLMDLGRAEFQDLADKTNKVWSWSADSLSLLFPYGYNFAACFDEVINSWKWIKLVHNIKSKDFTVETPLPSDLRFSVKSAIFQINDDPFEVQLQSNYELMVDEVYECERRRQLLDEKLEELRKQRLPLPQSKRDELYNSLTERNADMYIQRSKKSPPARTHLFQWTVSNIEIHAYADLTLHGKDNCVKLMRLFNPEAPFPPEGMEFSTLWARAVELDFDEWNVQFRDYPLPYMVMEDGHFWGKLVGAEHYAGMSRYRSLRSCKVSLCQPWGDYVVDRNMCPIKFYYDIECEIEKLCGIYGPCWEPCLSMISLCWNNISAPSRDPSIPLPVWDKIRLLLHGRLSMLCKELTTSLLASIDPYNSTDLMEISWKNFEFDWTSGQFLVQTDVEAFARMASKYDDVRMLHLPGFKFSVLLNWDCVGDPHDHHSALPFAPDKLPEYSSTNHEHDSYRAFRSTHLDLNVNYEVKSPSEPAAFSQYPQILLYANTFRWLDFLKNTITTVNRPIKRGPLFRSNQFKKLQLSRHFRNIRIDLTLPKFLISYWMSFSSSHGFRMISESLHLLSSLELQLVQNDSTFPLHLFGDSSKPASDTFDARDDSDSFFLGLHRLTYTRESTQEQRVYFSQVSAEANENNAVHRLAIHDLQASWTPENRDTCLAIADGVQRAHVLRKILSNDALKAFNVVDIGNPSSVGRSTSNPGLKSNSARVHVDSERSPGRSRFGSDGRIAEENDMLQKLIDEAGTKLVAHSEEATDLPSDMLHGIALCRANDLFLRNWQIDLMNSQVVLRGKESDGFILLTATRASVTQCIHMPVWKKSQLLSKASWSAVISGMQYFAPLVLTSHSACNSPATQRKEKSFRWLPKEVIEEKACSDPNISDRVDNFINTGEAVGGVVADQPTNLLYEVKSQLQRVVSRCSCQIYFCYFSDTLDLDTENMPLPPDEVDDTEKLWGQREPVDCFTLKHNMLEVSTNPAQYEMAMNIINHLVLFIDPRKKELEGRRQRLRFENQLKTVDEVKTSITNMQAGLRDIIATIRMQERYLFFHNQQGSNSSNDCSVSEPEKELVAEIDKLKKEQLTLTDELAMTISYYKEKQVERMRQLVDSAEDEHALVARRFEVCFEDCIWRLTESDGQIALAEIQIRNFLYTRTARVDNSGEHLLEIGTVKVTNLLPDSVFKHTLQVQRTSQVKTERQPSIRLICRDMAPVGGICIKEHFEVNVSPMVAQITYRFFEKIMAYFFPGRNIDKEDQQNLDVSDEQQTAQSSSVRQWFHDAVNGSLRRVAENTRSRDDIDRMKERAQKNNMFLYIKIPEVPFIVSYKGNKDKNLGDIDRFQFLFPLCEYHDKNWTWLDLALAVKQRCRKVLIQQYMKQKLLRNRLNGAEGEATEVDEEEKKRIVLGSAIVPDKEKKKTKKNV</sequence>
<accession>A0A158QB22</accession>
<proteinExistence type="predicted"/>
<comment type="caution">
    <text evidence="1">Lacks conserved residue(s) required for the propagation of feature annotation.</text>
</comment>
<organism evidence="6">
    <name type="scientific">Enterobius vermicularis</name>
    <name type="common">Human pinworm</name>
    <dbReference type="NCBI Taxonomy" id="51028"/>
    <lineage>
        <taxon>Eukaryota</taxon>
        <taxon>Metazoa</taxon>
        <taxon>Ecdysozoa</taxon>
        <taxon>Nematoda</taxon>
        <taxon>Chromadorea</taxon>
        <taxon>Rhabditida</taxon>
        <taxon>Spirurina</taxon>
        <taxon>Oxyuridomorpha</taxon>
        <taxon>Oxyuroidea</taxon>
        <taxon>Oxyuridae</taxon>
        <taxon>Enterobius</taxon>
    </lineage>
</organism>
<keyword evidence="5" id="KW-1185">Reference proteome</keyword>
<reference evidence="6" key="1">
    <citation type="submission" date="2016-04" db="UniProtKB">
        <authorList>
            <consortium name="WormBaseParasite"/>
        </authorList>
    </citation>
    <scope>IDENTIFICATION</scope>
</reference>
<dbReference type="OrthoDB" id="1562405at2759"/>
<dbReference type="PANTHER" id="PTHR15678">
    <property type="entry name" value="ANTIGEN MLAA-22-RELATED"/>
    <property type="match status" value="1"/>
</dbReference>
<feature type="compositionally biased region" description="Polar residues" evidence="2">
    <location>
        <begin position="1470"/>
        <end position="1484"/>
    </location>
</feature>
<dbReference type="Proteomes" id="UP000274131">
    <property type="component" value="Unassembled WGS sequence"/>
</dbReference>
<dbReference type="InterPro" id="IPR045167">
    <property type="entry name" value="Hobbit"/>
</dbReference>
<dbReference type="PANTHER" id="PTHR15678:SF6">
    <property type="entry name" value="BRIDGE-LIKE LIPID TRANSFER PROTEIN FAMILY MEMBER 2"/>
    <property type="match status" value="1"/>
</dbReference>
<evidence type="ECO:0000313" key="5">
    <source>
        <dbReference type="Proteomes" id="UP000274131"/>
    </source>
</evidence>
<reference evidence="4 5" key="2">
    <citation type="submission" date="2018-10" db="EMBL/GenBank/DDBJ databases">
        <authorList>
            <consortium name="Pathogen Informatics"/>
        </authorList>
    </citation>
    <scope>NUCLEOTIDE SEQUENCE [LARGE SCALE GENOMIC DNA]</scope>
</reference>
<dbReference type="WBParaSite" id="EVEC_0000796201-mRNA-1">
    <property type="protein sequence ID" value="EVEC_0000796201-mRNA-1"/>
    <property type="gene ID" value="EVEC_0000796201"/>
</dbReference>
<dbReference type="SMART" id="SM01214">
    <property type="entry name" value="Fmp27_GFWDK"/>
    <property type="match status" value="1"/>
</dbReference>
<evidence type="ECO:0000313" key="6">
    <source>
        <dbReference type="WBParaSite" id="EVEC_0000796201-mRNA-1"/>
    </source>
</evidence>
<dbReference type="EMBL" id="UXUI01008926">
    <property type="protein sequence ID" value="VDD92695.1"/>
    <property type="molecule type" value="Genomic_DNA"/>
</dbReference>
<evidence type="ECO:0000259" key="3">
    <source>
        <dbReference type="PROSITE" id="PS50203"/>
    </source>
</evidence>
<gene>
    <name evidence="4" type="ORF">EVEC_LOCUS7446</name>
</gene>
<dbReference type="Pfam" id="PF10344">
    <property type="entry name" value="Hobbit"/>
    <property type="match status" value="2"/>
</dbReference>
<evidence type="ECO:0000313" key="4">
    <source>
        <dbReference type="EMBL" id="VDD92695.1"/>
    </source>
</evidence>
<feature type="region of interest" description="Disordered" evidence="2">
    <location>
        <begin position="1470"/>
        <end position="1502"/>
    </location>
</feature>
<name>A0A158QB22_ENTVE</name>
<dbReference type="InterPro" id="IPR001300">
    <property type="entry name" value="Peptidase_C2_calpain_cat"/>
</dbReference>
<feature type="compositionally biased region" description="Basic and acidic residues" evidence="2">
    <location>
        <begin position="1486"/>
        <end position="1502"/>
    </location>
</feature>
<dbReference type="GO" id="GO:0004198">
    <property type="term" value="F:calcium-dependent cysteine-type endopeptidase activity"/>
    <property type="evidence" value="ECO:0007669"/>
    <property type="project" value="InterPro"/>
</dbReference>
<protein>
    <submittedName>
        <fullName evidence="6">Calpain catalytic domain-containing protein</fullName>
    </submittedName>
</protein>